<dbReference type="InterPro" id="IPR020846">
    <property type="entry name" value="MFS_dom"/>
</dbReference>
<keyword evidence="3 5" id="KW-1133">Transmembrane helix</keyword>
<feature type="transmembrane region" description="Helical" evidence="5">
    <location>
        <begin position="215"/>
        <end position="235"/>
    </location>
</feature>
<evidence type="ECO:0000313" key="7">
    <source>
        <dbReference type="EMBL" id="GFN92081.1"/>
    </source>
</evidence>
<dbReference type="AlphaFoldDB" id="A0AAV3ZC63"/>
<sequence>MAAEHTLNVDKVFYALGPMGRYQCLHLLLVSLGVFPALIQLLDNVFIGSAVDHSCARPEDNTSSPLLLTASPNHTLSYEECHIQVKDANDSVVEEFTCLHGFEYEGPRTQSVVSQLDLVCDKEQLLRVTQTLVFSGQAIGAIVGPYFSDRFGRKLTLVFSNLIMLVLGLTIAFAPNYTVFAIAKFFIGAAQQSVYIPVCIYTGELLPTEYRRYSLIINTVAWSLSGLTMSLVAFLMQDVSWRYLQAVLSLSSLVFIVHLW</sequence>
<evidence type="ECO:0000256" key="1">
    <source>
        <dbReference type="ARBA" id="ARBA00004141"/>
    </source>
</evidence>
<dbReference type="InterPro" id="IPR036259">
    <property type="entry name" value="MFS_trans_sf"/>
</dbReference>
<name>A0AAV3ZC63_9GAST</name>
<dbReference type="Gene3D" id="1.20.1250.20">
    <property type="entry name" value="MFS general substrate transporter like domains"/>
    <property type="match status" value="1"/>
</dbReference>
<evidence type="ECO:0000256" key="2">
    <source>
        <dbReference type="ARBA" id="ARBA00022692"/>
    </source>
</evidence>
<dbReference type="PROSITE" id="PS50850">
    <property type="entry name" value="MFS"/>
    <property type="match status" value="1"/>
</dbReference>
<feature type="transmembrane region" description="Helical" evidence="5">
    <location>
        <begin position="180"/>
        <end position="203"/>
    </location>
</feature>
<dbReference type="Pfam" id="PF07690">
    <property type="entry name" value="MFS_1"/>
    <property type="match status" value="1"/>
</dbReference>
<evidence type="ECO:0000259" key="6">
    <source>
        <dbReference type="PROSITE" id="PS50850"/>
    </source>
</evidence>
<evidence type="ECO:0000256" key="4">
    <source>
        <dbReference type="ARBA" id="ARBA00023136"/>
    </source>
</evidence>
<feature type="transmembrane region" description="Helical" evidence="5">
    <location>
        <begin position="155"/>
        <end position="174"/>
    </location>
</feature>
<feature type="transmembrane region" description="Helical" evidence="5">
    <location>
        <begin position="241"/>
        <end position="259"/>
    </location>
</feature>
<keyword evidence="2 5" id="KW-0812">Transmembrane</keyword>
<organism evidence="7 8">
    <name type="scientific">Plakobranchus ocellatus</name>
    <dbReference type="NCBI Taxonomy" id="259542"/>
    <lineage>
        <taxon>Eukaryota</taxon>
        <taxon>Metazoa</taxon>
        <taxon>Spiralia</taxon>
        <taxon>Lophotrochozoa</taxon>
        <taxon>Mollusca</taxon>
        <taxon>Gastropoda</taxon>
        <taxon>Heterobranchia</taxon>
        <taxon>Euthyneura</taxon>
        <taxon>Panpulmonata</taxon>
        <taxon>Sacoglossa</taxon>
        <taxon>Placobranchoidea</taxon>
        <taxon>Plakobranchidae</taxon>
        <taxon>Plakobranchus</taxon>
    </lineage>
</organism>
<dbReference type="GO" id="GO:0022857">
    <property type="term" value="F:transmembrane transporter activity"/>
    <property type="evidence" value="ECO:0007669"/>
    <property type="project" value="InterPro"/>
</dbReference>
<feature type="domain" description="Major facilitator superfamily (MFS) profile" evidence="6">
    <location>
        <begin position="29"/>
        <end position="260"/>
    </location>
</feature>
<dbReference type="GO" id="GO:0016020">
    <property type="term" value="C:membrane"/>
    <property type="evidence" value="ECO:0007669"/>
    <property type="project" value="UniProtKB-SubCell"/>
</dbReference>
<gene>
    <name evidence="7" type="ORF">PoB_001858700</name>
</gene>
<feature type="transmembrane region" description="Helical" evidence="5">
    <location>
        <begin position="20"/>
        <end position="39"/>
    </location>
</feature>
<dbReference type="Proteomes" id="UP000735302">
    <property type="component" value="Unassembled WGS sequence"/>
</dbReference>
<proteinExistence type="predicted"/>
<evidence type="ECO:0000313" key="8">
    <source>
        <dbReference type="Proteomes" id="UP000735302"/>
    </source>
</evidence>
<dbReference type="SUPFAM" id="SSF103473">
    <property type="entry name" value="MFS general substrate transporter"/>
    <property type="match status" value="1"/>
</dbReference>
<keyword evidence="8" id="KW-1185">Reference proteome</keyword>
<dbReference type="EMBL" id="BLXT01002217">
    <property type="protein sequence ID" value="GFN92081.1"/>
    <property type="molecule type" value="Genomic_DNA"/>
</dbReference>
<dbReference type="PANTHER" id="PTHR24064">
    <property type="entry name" value="SOLUTE CARRIER FAMILY 22 MEMBER"/>
    <property type="match status" value="1"/>
</dbReference>
<evidence type="ECO:0000256" key="3">
    <source>
        <dbReference type="ARBA" id="ARBA00022989"/>
    </source>
</evidence>
<comment type="subcellular location">
    <subcellularLocation>
        <location evidence="1">Membrane</location>
        <topology evidence="1">Multi-pass membrane protein</topology>
    </subcellularLocation>
</comment>
<accession>A0AAV3ZC63</accession>
<protein>
    <submittedName>
        <fullName evidence="7">Solute carrier family 22 member 8</fullName>
    </submittedName>
</protein>
<evidence type="ECO:0000256" key="5">
    <source>
        <dbReference type="SAM" id="Phobius"/>
    </source>
</evidence>
<dbReference type="InterPro" id="IPR011701">
    <property type="entry name" value="MFS"/>
</dbReference>
<comment type="caution">
    <text evidence="7">The sequence shown here is derived from an EMBL/GenBank/DDBJ whole genome shotgun (WGS) entry which is preliminary data.</text>
</comment>
<keyword evidence="4 5" id="KW-0472">Membrane</keyword>
<reference evidence="7 8" key="1">
    <citation type="journal article" date="2021" name="Elife">
        <title>Chloroplast acquisition without the gene transfer in kleptoplastic sea slugs, Plakobranchus ocellatus.</title>
        <authorList>
            <person name="Maeda T."/>
            <person name="Takahashi S."/>
            <person name="Yoshida T."/>
            <person name="Shimamura S."/>
            <person name="Takaki Y."/>
            <person name="Nagai Y."/>
            <person name="Toyoda A."/>
            <person name="Suzuki Y."/>
            <person name="Arimoto A."/>
            <person name="Ishii H."/>
            <person name="Satoh N."/>
            <person name="Nishiyama T."/>
            <person name="Hasebe M."/>
            <person name="Maruyama T."/>
            <person name="Minagawa J."/>
            <person name="Obokata J."/>
            <person name="Shigenobu S."/>
        </authorList>
    </citation>
    <scope>NUCLEOTIDE SEQUENCE [LARGE SCALE GENOMIC DNA]</scope>
</reference>